<feature type="chain" id="PRO_5020211538" evidence="1">
    <location>
        <begin position="19"/>
        <end position="189"/>
    </location>
</feature>
<dbReference type="Proteomes" id="UP000297866">
    <property type="component" value="Unassembled WGS sequence"/>
</dbReference>
<proteinExistence type="predicted"/>
<dbReference type="AlphaFoldDB" id="A0A4R8UD45"/>
<dbReference type="RefSeq" id="WP_166790502.1">
    <property type="nucleotide sequence ID" value="NZ_SOEZ01000061.1"/>
</dbReference>
<reference evidence="2 3" key="1">
    <citation type="submission" date="2019-03" db="EMBL/GenBank/DDBJ databases">
        <title>Genomics of glacier-inhabiting Cryobacterium strains.</title>
        <authorList>
            <person name="Liu Q."/>
            <person name="Xin Y.-H."/>
        </authorList>
    </citation>
    <scope>NUCLEOTIDE SEQUENCE [LARGE SCALE GENOMIC DNA]</scope>
    <source>
        <strain evidence="2 3">Sr47</strain>
    </source>
</reference>
<dbReference type="EMBL" id="SOEZ01000061">
    <property type="protein sequence ID" value="TFB48708.1"/>
    <property type="molecule type" value="Genomic_DNA"/>
</dbReference>
<feature type="signal peptide" evidence="1">
    <location>
        <begin position="1"/>
        <end position="18"/>
    </location>
</feature>
<protein>
    <submittedName>
        <fullName evidence="2">Uncharacterized protein</fullName>
    </submittedName>
</protein>
<evidence type="ECO:0000256" key="1">
    <source>
        <dbReference type="SAM" id="SignalP"/>
    </source>
</evidence>
<comment type="caution">
    <text evidence="2">The sequence shown here is derived from an EMBL/GenBank/DDBJ whole genome shotgun (WGS) entry which is preliminary data.</text>
</comment>
<evidence type="ECO:0000313" key="3">
    <source>
        <dbReference type="Proteomes" id="UP000297866"/>
    </source>
</evidence>
<organism evidence="2 3">
    <name type="scientific">Cryobacterium tagatosivorans</name>
    <dbReference type="NCBI Taxonomy" id="1259199"/>
    <lineage>
        <taxon>Bacteria</taxon>
        <taxon>Bacillati</taxon>
        <taxon>Actinomycetota</taxon>
        <taxon>Actinomycetes</taxon>
        <taxon>Micrococcales</taxon>
        <taxon>Microbacteriaceae</taxon>
        <taxon>Cryobacterium</taxon>
    </lineage>
</organism>
<keyword evidence="1" id="KW-0732">Signal</keyword>
<sequence>MGSLIALAGVGVAVPAAAFTSWLARTGEFGDPSTSTEVDDTEWIDLGAPDAPQIVIEAYPDYLTLPKGVPREAAIADVSRIFAKLDLDAGGEGLAQEGLMTQTYENFAICAWTGDWLTAHLASDAAREDRAATWLGDTGNFPSMVAHDGGGVTDALLSFAAAAHDGDVKTVHQAFDMQSCGERLGGGKR</sequence>
<keyword evidence="3" id="KW-1185">Reference proteome</keyword>
<name>A0A4R8UD45_9MICO</name>
<gene>
    <name evidence="2" type="ORF">E3O23_12890</name>
</gene>
<accession>A0A4R8UD45</accession>
<evidence type="ECO:0000313" key="2">
    <source>
        <dbReference type="EMBL" id="TFB48708.1"/>
    </source>
</evidence>